<protein>
    <submittedName>
        <fullName evidence="3">Phage/plasmid replication protein, gene II/X family</fullName>
    </submittedName>
</protein>
<name>A0A1T4S9V9_9BACT</name>
<keyword evidence="4" id="KW-1185">Reference proteome</keyword>
<sequence length="327" mass="38196">MIDWATILFPDLYIDLEVGSVCRFRPDGEIEQMTELGFDIRWNEGSFSENTRIRNTTRGLVIDGNPSKWLQGHNLFGRDNWEIVARWINDIAKRLNNISIIRAFELGQYNVRRIDITYNFSVPDVDTYLLAIKQFAHGRYGIPTANKGTTVYFNQNSKRSSVKFYNKAKEINVHPFNPSRIDKEQESILRTYAYDLLRCEVVLRGKYLDDTYGNQIDWENFNFYAAWKSRLDNITFPTSVELRHDDMNDLNGRQKLIYSAWRNGENIKSMYNKSQYYSHRKFFLQFGIDIATPAPAAAQCKIIPLFRPVEAIAKPIPEEAYKLRLVA</sequence>
<evidence type="ECO:0000259" key="2">
    <source>
        <dbReference type="Pfam" id="PF05155"/>
    </source>
</evidence>
<dbReference type="AlphaFoldDB" id="A0A1T4S9V9"/>
<dbReference type="EMBL" id="FUWR01000036">
    <property type="protein sequence ID" value="SKA25013.1"/>
    <property type="molecule type" value="Genomic_DNA"/>
</dbReference>
<evidence type="ECO:0000259" key="1">
    <source>
        <dbReference type="Pfam" id="PF05144"/>
    </source>
</evidence>
<dbReference type="GO" id="GO:0006260">
    <property type="term" value="P:DNA replication"/>
    <property type="evidence" value="ECO:0007669"/>
    <property type="project" value="InterPro"/>
</dbReference>
<dbReference type="Pfam" id="PF05155">
    <property type="entry name" value="G2P_X_C"/>
    <property type="match status" value="1"/>
</dbReference>
<dbReference type="RefSeq" id="WP_078791594.1">
    <property type="nucleotide sequence ID" value="NZ_FUWR01000036.1"/>
</dbReference>
<feature type="domain" description="Replication-associated protein G2P N-terminal" evidence="1">
    <location>
        <begin position="1"/>
        <end position="211"/>
    </location>
</feature>
<evidence type="ECO:0000313" key="3">
    <source>
        <dbReference type="EMBL" id="SKA25013.1"/>
    </source>
</evidence>
<evidence type="ECO:0000313" key="4">
    <source>
        <dbReference type="Proteomes" id="UP000190102"/>
    </source>
</evidence>
<dbReference type="Proteomes" id="UP000190102">
    <property type="component" value="Unassembled WGS sequence"/>
</dbReference>
<dbReference type="InterPro" id="IPR022686">
    <property type="entry name" value="G2P_N"/>
</dbReference>
<feature type="domain" description="Replication-associated protein G2P C-terminal" evidence="2">
    <location>
        <begin position="258"/>
        <end position="317"/>
    </location>
</feature>
<proteinExistence type="predicted"/>
<reference evidence="4" key="1">
    <citation type="submission" date="2017-02" db="EMBL/GenBank/DDBJ databases">
        <authorList>
            <person name="Varghese N."/>
            <person name="Submissions S."/>
        </authorList>
    </citation>
    <scope>NUCLEOTIDE SEQUENCE [LARGE SCALE GENOMIC DNA]</scope>
    <source>
        <strain evidence="4">ATCC BAA-34</strain>
    </source>
</reference>
<dbReference type="InterPro" id="IPR022688">
    <property type="entry name" value="G2P_C"/>
</dbReference>
<dbReference type="OrthoDB" id="8479364at2"/>
<gene>
    <name evidence="3" type="ORF">SAMN02745119_03355</name>
</gene>
<dbReference type="Pfam" id="PF05144">
    <property type="entry name" value="Phage_CRI"/>
    <property type="match status" value="1"/>
</dbReference>
<organism evidence="3 4">
    <name type="scientific">Trichlorobacter thiogenes</name>
    <dbReference type="NCBI Taxonomy" id="115783"/>
    <lineage>
        <taxon>Bacteria</taxon>
        <taxon>Pseudomonadati</taxon>
        <taxon>Thermodesulfobacteriota</taxon>
        <taxon>Desulfuromonadia</taxon>
        <taxon>Geobacterales</taxon>
        <taxon>Geobacteraceae</taxon>
        <taxon>Trichlorobacter</taxon>
    </lineage>
</organism>
<dbReference type="STRING" id="115783.SAMN02745119_03355"/>
<dbReference type="InterPro" id="IPR006516">
    <property type="entry name" value="G2P"/>
</dbReference>
<accession>A0A1T4S9V9</accession>
<dbReference type="NCBIfam" id="TIGR01629">
    <property type="entry name" value="rep_II_X"/>
    <property type="match status" value="1"/>
</dbReference>